<reference evidence="2 3" key="1">
    <citation type="submission" date="2018-01" db="EMBL/GenBank/DDBJ databases">
        <authorList>
            <person name="Clerissi C."/>
        </authorList>
    </citation>
    <scope>NUCLEOTIDE SEQUENCE [LARGE SCALE GENOMIC DNA]</scope>
    <source>
        <strain evidence="2">Cupriavidus taiwanensis SWF 66322</strain>
    </source>
</reference>
<evidence type="ECO:0000313" key="3">
    <source>
        <dbReference type="Proteomes" id="UP000254259"/>
    </source>
</evidence>
<protein>
    <submittedName>
        <fullName evidence="2">Uncharacterized protein</fullName>
    </submittedName>
</protein>
<evidence type="ECO:0000256" key="1">
    <source>
        <dbReference type="SAM" id="MobiDB-lite"/>
    </source>
</evidence>
<evidence type="ECO:0000313" key="2">
    <source>
        <dbReference type="EMBL" id="SPD64646.1"/>
    </source>
</evidence>
<accession>A0A9Q7UTR8</accession>
<proteinExistence type="predicted"/>
<dbReference type="EMBL" id="LT984813">
    <property type="protein sequence ID" value="SPD64646.1"/>
    <property type="molecule type" value="Genomic_DNA"/>
</dbReference>
<organism evidence="2 3">
    <name type="scientific">Cupriavidus taiwanensis</name>
    <dbReference type="NCBI Taxonomy" id="164546"/>
    <lineage>
        <taxon>Bacteria</taxon>
        <taxon>Pseudomonadati</taxon>
        <taxon>Pseudomonadota</taxon>
        <taxon>Betaproteobacteria</taxon>
        <taxon>Burkholderiales</taxon>
        <taxon>Burkholderiaceae</taxon>
        <taxon>Cupriavidus</taxon>
    </lineage>
</organism>
<dbReference type="Proteomes" id="UP000254259">
    <property type="component" value="Chromosome CBM2636"/>
</dbReference>
<sequence>MHALGARGLERLDHVVADAAVAGGGVDDGLGAALHRGVDRGRVGVAVGIDHGDLGQLVDLVDVPLRLHRVRPCRQAVEQRAAFHHVAERAERRAEGLGLEGVGLGNVAAGVDLVVQHRQRALALGRRVGGDQHGVIEVQRAVGTQCGARAHRADHHHRLVALQRQVEEIRGFLDGVGAVRDHDAVDVRLLEQFRHALGQLEQAFIVEALRADLEDLLALDVGDLGYFRHRGDDLVDRDHGGLVGGGVGRRRAGAGNGAAGANDDDVGLARFGRGSGGGRLGRGRELGVGGAGDQARRQQGSGQRGDAGGMFHGSPRYLYERVARTGSGTTYLMGGMVPSVFSRWLPAAGPVVQGPVQAAAETIREEKFAVEGRRKGYADSA</sequence>
<name>A0A9Q7UTR8_9BURK</name>
<feature type="region of interest" description="Disordered" evidence="1">
    <location>
        <begin position="276"/>
        <end position="309"/>
    </location>
</feature>
<dbReference type="AlphaFoldDB" id="A0A9Q7UTR8"/>
<feature type="compositionally biased region" description="Gly residues" evidence="1">
    <location>
        <begin position="276"/>
        <end position="292"/>
    </location>
</feature>
<gene>
    <name evidence="2" type="ORF">CBM2636_11669</name>
</gene>